<reference evidence="2 3" key="1">
    <citation type="submission" date="2016-10" db="EMBL/GenBank/DDBJ databases">
        <authorList>
            <person name="de Groot N.N."/>
        </authorList>
    </citation>
    <scope>NUCLEOTIDE SEQUENCE [LARGE SCALE GENOMIC DNA]</scope>
    <source>
        <strain evidence="2 3">CGMCC 1.10267</strain>
    </source>
</reference>
<evidence type="ECO:0000313" key="3">
    <source>
        <dbReference type="Proteomes" id="UP000199495"/>
    </source>
</evidence>
<evidence type="ECO:0000313" key="2">
    <source>
        <dbReference type="EMBL" id="SDH03650.1"/>
    </source>
</evidence>
<accession>A0A1G7Z691</accession>
<dbReference type="Pfam" id="PF04273">
    <property type="entry name" value="BLH_phosphatase"/>
    <property type="match status" value="1"/>
</dbReference>
<dbReference type="Proteomes" id="UP000199495">
    <property type="component" value="Unassembled WGS sequence"/>
</dbReference>
<organism evidence="2 3">
    <name type="scientific">Pelagibacterium luteolum</name>
    <dbReference type="NCBI Taxonomy" id="440168"/>
    <lineage>
        <taxon>Bacteria</taxon>
        <taxon>Pseudomonadati</taxon>
        <taxon>Pseudomonadota</taxon>
        <taxon>Alphaproteobacteria</taxon>
        <taxon>Hyphomicrobiales</taxon>
        <taxon>Devosiaceae</taxon>
        <taxon>Pelagibacterium</taxon>
    </lineage>
</organism>
<dbReference type="RefSeq" id="WP_090598482.1">
    <property type="nucleotide sequence ID" value="NZ_FNCS01000017.1"/>
</dbReference>
<dbReference type="GO" id="GO:0016787">
    <property type="term" value="F:hydrolase activity"/>
    <property type="evidence" value="ECO:0007669"/>
    <property type="project" value="InterPro"/>
</dbReference>
<dbReference type="STRING" id="440168.SAMN04487974_11761"/>
<protein>
    <submittedName>
        <fullName evidence="2">TIGR01244 family protein</fullName>
    </submittedName>
</protein>
<feature type="domain" description="Beta-lactamase hydrolase-like protein phosphatase-like" evidence="1">
    <location>
        <begin position="2"/>
        <end position="104"/>
    </location>
</feature>
<gene>
    <name evidence="2" type="ORF">SAMN04487974_11761</name>
</gene>
<proteinExistence type="predicted"/>
<dbReference type="NCBIfam" id="TIGR01244">
    <property type="entry name" value="TIGR01244 family sulfur transferase"/>
    <property type="match status" value="1"/>
</dbReference>
<evidence type="ECO:0000259" key="1">
    <source>
        <dbReference type="Pfam" id="PF04273"/>
    </source>
</evidence>
<dbReference type="AlphaFoldDB" id="A0A1G7Z691"/>
<name>A0A1G7Z691_9HYPH</name>
<dbReference type="InterPro" id="IPR005939">
    <property type="entry name" value="BLH_phosphatase-like"/>
</dbReference>
<dbReference type="OrthoDB" id="9805710at2"/>
<sequence>MDIKQIDDCFSTTGQIRPEQVEALAAEGYRLIVCNRPDGEDAGQPAFAEIAEAASKAGISAVHIPMTGAPTGAQVDALRNAMAGVDGKILGYCRSGARSQKIHAALND</sequence>
<dbReference type="EMBL" id="FNCS01000017">
    <property type="protein sequence ID" value="SDH03650.1"/>
    <property type="molecule type" value="Genomic_DNA"/>
</dbReference>
<keyword evidence="3" id="KW-1185">Reference proteome</keyword>
<dbReference type="Gene3D" id="3.90.190.10">
    <property type="entry name" value="Protein tyrosine phosphatase superfamily"/>
    <property type="match status" value="1"/>
</dbReference>
<dbReference type="InterPro" id="IPR029021">
    <property type="entry name" value="Prot-tyrosine_phosphatase-like"/>
</dbReference>